<evidence type="ECO:0000313" key="1">
    <source>
        <dbReference type="EMBL" id="KAL0445328.1"/>
    </source>
</evidence>
<protein>
    <submittedName>
        <fullName evidence="1">Uncharacterized protein</fullName>
    </submittedName>
</protein>
<comment type="caution">
    <text evidence="1">The sequence shown here is derived from an EMBL/GenBank/DDBJ whole genome shotgun (WGS) entry which is preliminary data.</text>
</comment>
<name>A0AAW2WV63_9LAMI</name>
<gene>
    <name evidence="1" type="ORF">Slati_2255500</name>
</gene>
<sequence length="118" mass="13027">MGDQNTKFFHNIMKRNAAKNSILVVTKGDGSIISSAADIAQEFIVFYTSLLGTEVQTLPIDDDVFEWALNSLLSMPLELCRAVTLSEVKQDVFHISNNNAPGPDGYSSCLFKKAWNIV</sequence>
<accession>A0AAW2WV63</accession>
<dbReference type="EMBL" id="JACGWN010000007">
    <property type="protein sequence ID" value="KAL0445328.1"/>
    <property type="molecule type" value="Genomic_DNA"/>
</dbReference>
<proteinExistence type="predicted"/>
<organism evidence="1">
    <name type="scientific">Sesamum latifolium</name>
    <dbReference type="NCBI Taxonomy" id="2727402"/>
    <lineage>
        <taxon>Eukaryota</taxon>
        <taxon>Viridiplantae</taxon>
        <taxon>Streptophyta</taxon>
        <taxon>Embryophyta</taxon>
        <taxon>Tracheophyta</taxon>
        <taxon>Spermatophyta</taxon>
        <taxon>Magnoliopsida</taxon>
        <taxon>eudicotyledons</taxon>
        <taxon>Gunneridae</taxon>
        <taxon>Pentapetalae</taxon>
        <taxon>asterids</taxon>
        <taxon>lamiids</taxon>
        <taxon>Lamiales</taxon>
        <taxon>Pedaliaceae</taxon>
        <taxon>Sesamum</taxon>
    </lineage>
</organism>
<reference evidence="1" key="1">
    <citation type="submission" date="2020-06" db="EMBL/GenBank/DDBJ databases">
        <authorList>
            <person name="Li T."/>
            <person name="Hu X."/>
            <person name="Zhang T."/>
            <person name="Song X."/>
            <person name="Zhang H."/>
            <person name="Dai N."/>
            <person name="Sheng W."/>
            <person name="Hou X."/>
            <person name="Wei L."/>
        </authorList>
    </citation>
    <scope>NUCLEOTIDE SEQUENCE</scope>
    <source>
        <strain evidence="1">KEN1</strain>
        <tissue evidence="1">Leaf</tissue>
    </source>
</reference>
<dbReference type="AlphaFoldDB" id="A0AAW2WV63"/>
<reference evidence="1" key="2">
    <citation type="journal article" date="2024" name="Plant">
        <title>Genomic evolution and insights into agronomic trait innovations of Sesamum species.</title>
        <authorList>
            <person name="Miao H."/>
            <person name="Wang L."/>
            <person name="Qu L."/>
            <person name="Liu H."/>
            <person name="Sun Y."/>
            <person name="Le M."/>
            <person name="Wang Q."/>
            <person name="Wei S."/>
            <person name="Zheng Y."/>
            <person name="Lin W."/>
            <person name="Duan Y."/>
            <person name="Cao H."/>
            <person name="Xiong S."/>
            <person name="Wang X."/>
            <person name="Wei L."/>
            <person name="Li C."/>
            <person name="Ma Q."/>
            <person name="Ju M."/>
            <person name="Zhao R."/>
            <person name="Li G."/>
            <person name="Mu C."/>
            <person name="Tian Q."/>
            <person name="Mei H."/>
            <person name="Zhang T."/>
            <person name="Gao T."/>
            <person name="Zhang H."/>
        </authorList>
    </citation>
    <scope>NUCLEOTIDE SEQUENCE</scope>
    <source>
        <strain evidence="1">KEN1</strain>
    </source>
</reference>